<reference evidence="7" key="1">
    <citation type="submission" date="2020-10" db="EMBL/GenBank/DDBJ databases">
        <authorList>
            <person name="Roach M.J.R."/>
        </authorList>
    </citation>
    <scope>NUCLEOTIDE SEQUENCE</scope>
    <source>
        <strain evidence="7">CBS 1945</strain>
    </source>
</reference>
<evidence type="ECO:0000256" key="5">
    <source>
        <dbReference type="ARBA" id="ARBA00023306"/>
    </source>
</evidence>
<dbReference type="GO" id="GO:0005634">
    <property type="term" value="C:nucleus"/>
    <property type="evidence" value="ECO:0007669"/>
    <property type="project" value="UniProtKB-SubCell"/>
</dbReference>
<dbReference type="EMBL" id="CP064812">
    <property type="protein sequence ID" value="QPG73730.1"/>
    <property type="molecule type" value="Genomic_DNA"/>
</dbReference>
<dbReference type="CDD" id="cd19953">
    <property type="entry name" value="PDS5"/>
    <property type="match status" value="1"/>
</dbReference>
<proteinExistence type="predicted"/>
<evidence type="ECO:0000256" key="3">
    <source>
        <dbReference type="ARBA" id="ARBA00022776"/>
    </source>
</evidence>
<keyword evidence="3" id="KW-0498">Mitosis</keyword>
<dbReference type="SUPFAM" id="SSF48371">
    <property type="entry name" value="ARM repeat"/>
    <property type="match status" value="1"/>
</dbReference>
<gene>
    <name evidence="7" type="ORF">FOA43_001043</name>
</gene>
<keyword evidence="8" id="KW-1185">Reference proteome</keyword>
<dbReference type="InterPro" id="IPR039776">
    <property type="entry name" value="Pds5"/>
</dbReference>
<dbReference type="InterPro" id="IPR011989">
    <property type="entry name" value="ARM-like"/>
</dbReference>
<evidence type="ECO:0008006" key="9">
    <source>
        <dbReference type="Google" id="ProtNLM"/>
    </source>
</evidence>
<accession>A0A875RNH7</accession>
<dbReference type="Pfam" id="PF20168">
    <property type="entry name" value="PDS5"/>
    <property type="match status" value="1"/>
</dbReference>
<evidence type="ECO:0000256" key="6">
    <source>
        <dbReference type="SAM" id="MobiDB-lite"/>
    </source>
</evidence>
<dbReference type="PANTHER" id="PTHR12663">
    <property type="entry name" value="ANDROGEN INDUCED INHIBITOR OF PROLIFERATION AS3 / PDS5-RELATED"/>
    <property type="match status" value="1"/>
</dbReference>
<feature type="region of interest" description="Disordered" evidence="6">
    <location>
        <begin position="1143"/>
        <end position="1173"/>
    </location>
</feature>
<dbReference type="PANTHER" id="PTHR12663:SF0">
    <property type="entry name" value="PRECOCIOUS DISSOCIATION OF SISTERS 5, ISOFORM A"/>
    <property type="match status" value="1"/>
</dbReference>
<keyword evidence="5" id="KW-0131">Cell cycle</keyword>
<evidence type="ECO:0000313" key="8">
    <source>
        <dbReference type="Proteomes" id="UP000662931"/>
    </source>
</evidence>
<dbReference type="GeneID" id="62194444"/>
<dbReference type="Proteomes" id="UP000662931">
    <property type="component" value="Chromosome 1"/>
</dbReference>
<evidence type="ECO:0000313" key="7">
    <source>
        <dbReference type="EMBL" id="QPG73730.1"/>
    </source>
</evidence>
<dbReference type="GO" id="GO:0000785">
    <property type="term" value="C:chromatin"/>
    <property type="evidence" value="ECO:0007669"/>
    <property type="project" value="TreeGrafter"/>
</dbReference>
<evidence type="ECO:0000256" key="4">
    <source>
        <dbReference type="ARBA" id="ARBA00023242"/>
    </source>
</evidence>
<organism evidence="7 8">
    <name type="scientific">Eeniella nana</name>
    <name type="common">Yeast</name>
    <name type="synonym">Brettanomyces nanus</name>
    <dbReference type="NCBI Taxonomy" id="13502"/>
    <lineage>
        <taxon>Eukaryota</taxon>
        <taxon>Fungi</taxon>
        <taxon>Dikarya</taxon>
        <taxon>Ascomycota</taxon>
        <taxon>Saccharomycotina</taxon>
        <taxon>Pichiomycetes</taxon>
        <taxon>Pichiales</taxon>
        <taxon>Pichiaceae</taxon>
        <taxon>Brettanomyces</taxon>
    </lineage>
</organism>
<keyword evidence="4" id="KW-0539">Nucleus</keyword>
<evidence type="ECO:0000256" key="1">
    <source>
        <dbReference type="ARBA" id="ARBA00004123"/>
    </source>
</evidence>
<dbReference type="GO" id="GO:0006281">
    <property type="term" value="P:DNA repair"/>
    <property type="evidence" value="ECO:0007669"/>
    <property type="project" value="TreeGrafter"/>
</dbReference>
<protein>
    <recommendedName>
        <fullName evidence="9">Sister chromatid cohesion protein PDS5</fullName>
    </recommendedName>
</protein>
<dbReference type="GO" id="GO:0007064">
    <property type="term" value="P:mitotic sister chromatid cohesion"/>
    <property type="evidence" value="ECO:0007669"/>
    <property type="project" value="InterPro"/>
</dbReference>
<dbReference type="GO" id="GO:0051301">
    <property type="term" value="P:cell division"/>
    <property type="evidence" value="ECO:0007669"/>
    <property type="project" value="UniProtKB-KW"/>
</dbReference>
<dbReference type="AlphaFoldDB" id="A0A875RNH7"/>
<name>A0A875RNH7_EENNA</name>
<dbReference type="InterPro" id="IPR016024">
    <property type="entry name" value="ARM-type_fold"/>
</dbReference>
<comment type="subcellular location">
    <subcellularLocation>
        <location evidence="1">Nucleus</location>
    </subcellularLocation>
</comment>
<dbReference type="RefSeq" id="XP_038777295.1">
    <property type="nucleotide sequence ID" value="XM_038921367.1"/>
</dbReference>
<dbReference type="OrthoDB" id="200660at2759"/>
<sequence>MHFPLIGSVAHPVSTRELLSRLEQLYNELSSMDQDSSEVKSLNKVKDQLVDHKLLRHSNHGVQSYVACCLSDILRLYAPDAPYNATQLSDIFKLFFRQLKHLAQTDSGFYHLHVYLITRMVEVKAAVLLTDLPDASKLTQNLFGLVYSLVDHKLDAEIGTLLLELLTEVIGESSKLPEKVMKLILNRFLQHKKMRQNSKGSSFGTIPSFTFTVQLCKLNSDRMARLVTLFFSEMVFEVARYAKVIEDDDTSNEDEVLGDFMQLTKIHLIIVELWRYVPEILASLLGLLDNEFEADDQRIRVLATQTVGEMLSYANSSLNFIREHPESYSAWIKKPLDRSTLVRIAWIRATTGIIEARTDIASDLRDGLLKTLLDSDERVRLVTVTEFARLDSAIFLQRAVTDTSMDTLKQLMREKHPEIRNAAISLLSVTFNNVFGKPLNSLVDFVPDEIMKLVYINDRDVNAQVDLSLFGKIFPLDEADSIVRVNRLLTVLQNLSEKGKSAFLAIVKRQFQLSTTFSRLIQTAEEDNLNDDKLVKASDWLAAEFPENYNASESICSFFRSQDRRMFRLIRLALSFTTEYATLQDTIEEIQSKQSSPVIHLLLLRSCNFLYNKSNISEILQIGRSTSSNLQCTAIDVLDSISTLAPSVLKANINQLTEECISGRVSSPSTLITINNFIKKFPQLITELSFFDSLVHLAIGGTPEEAKYSVRILANSRASLKESYLQDVLDGCWPVDEASALLNTHLSALVELFMVDMILMEPETKELSNFLATRVLLKNMGGVDDDIMCSSKLFALRIFTNWLRAVQHDSESDLGAVSDPIFKLLKSIIFNGGEIVSQNDPTYPTPRPIKEKLRLEAGIRLLKLAQCAAYDSKMDQQTVSDLIFLIQDEDEQVRVRFVRKLVKRLTANTIPGRFVPLVFFIAHEPNKELKEETSTWIRASYSRQLKHSPNSLLFETSYVRLLHMISHHQEVCELYTEYTNAEGDAADNFFASLTAFCLDYIVFCLQLIANQDNISLLFYLTQRMKQYKNIEAESSSEKLYFMSDLAQLVIKRIAENRLWNISTWPGKFALPSDLYTKNRDKESLKDIVATSYIPDKYFKKAVELVRVKCRHLSSTKRPLAISSAARKTRRILEEKNLVSKQAVWQNGPKPLPSEHPTRKSAISRRTVDYEENE</sequence>
<keyword evidence="2" id="KW-0132">Cell division</keyword>
<dbReference type="Gene3D" id="1.25.10.10">
    <property type="entry name" value="Leucine-rich Repeat Variant"/>
    <property type="match status" value="1"/>
</dbReference>
<evidence type="ECO:0000256" key="2">
    <source>
        <dbReference type="ARBA" id="ARBA00022618"/>
    </source>
</evidence>
<dbReference type="KEGG" id="bnn:FOA43_001043"/>